<accession>A0A0F9IIU1</accession>
<dbReference type="Gene3D" id="2.60.40.10">
    <property type="entry name" value="Immunoglobulins"/>
    <property type="match status" value="1"/>
</dbReference>
<dbReference type="InterPro" id="IPR013783">
    <property type="entry name" value="Ig-like_fold"/>
</dbReference>
<evidence type="ECO:0008006" key="2">
    <source>
        <dbReference type="Google" id="ProtNLM"/>
    </source>
</evidence>
<proteinExistence type="predicted"/>
<evidence type="ECO:0000313" key="1">
    <source>
        <dbReference type="EMBL" id="KKM19689.1"/>
    </source>
</evidence>
<sequence>MSRIVQFFTDSPNIWGAVYRRPWPTGFQDGRLSQSFLTVDSYTITGVGLKFYQQAYWPAQSIIVSIRATVASGAPTGANLAVATVDVRNITLNPAGEWVNITFDSSYVLSAATEYAIVVRCAGTEEVDGGSIKWAGRDASPRYADGNSAHSFNGGVFWSVDLFDIDIDFNFATLADAVDVEKLSPGHNSVVSTGATTIIDWEDPGSGATKYSWTLTYEHPTSGTSIISGVVNAPTTQRDISSPVSSIYNTGARECTWQLRPYIGGEYVADGDPWTLHIVGPPPTAVNPTPADTASPVAMAPLLQWELDGPPGGDDYFFIYLNTDITKMSTAAGLQQGWIVTPELQVLSGLIANTTYYWQVHVANTQGWSESEIWSFTTRAFAPPVVSGGEATPTGENNMLTVRRLVVAARNRIYYEGT</sequence>
<gene>
    <name evidence="1" type="ORF">LCGC14_1653050</name>
</gene>
<organism evidence="1">
    <name type="scientific">marine sediment metagenome</name>
    <dbReference type="NCBI Taxonomy" id="412755"/>
    <lineage>
        <taxon>unclassified sequences</taxon>
        <taxon>metagenomes</taxon>
        <taxon>ecological metagenomes</taxon>
    </lineage>
</organism>
<reference evidence="1" key="1">
    <citation type="journal article" date="2015" name="Nature">
        <title>Complex archaea that bridge the gap between prokaryotes and eukaryotes.</title>
        <authorList>
            <person name="Spang A."/>
            <person name="Saw J.H."/>
            <person name="Jorgensen S.L."/>
            <person name="Zaremba-Niedzwiedzka K."/>
            <person name="Martijn J."/>
            <person name="Lind A.E."/>
            <person name="van Eijk R."/>
            <person name="Schleper C."/>
            <person name="Guy L."/>
            <person name="Ettema T.J."/>
        </authorList>
    </citation>
    <scope>NUCLEOTIDE SEQUENCE</scope>
</reference>
<protein>
    <recommendedName>
        <fullName evidence="2">Fibronectin type-III domain-containing protein</fullName>
    </recommendedName>
</protein>
<name>A0A0F9IIU1_9ZZZZ</name>
<dbReference type="EMBL" id="LAZR01013930">
    <property type="protein sequence ID" value="KKM19689.1"/>
    <property type="molecule type" value="Genomic_DNA"/>
</dbReference>
<comment type="caution">
    <text evidence="1">The sequence shown here is derived from an EMBL/GenBank/DDBJ whole genome shotgun (WGS) entry which is preliminary data.</text>
</comment>
<dbReference type="AlphaFoldDB" id="A0A0F9IIU1"/>